<evidence type="ECO:0000259" key="2">
    <source>
        <dbReference type="PROSITE" id="PS51782"/>
    </source>
</evidence>
<keyword evidence="1" id="KW-0732">Signal</keyword>
<dbReference type="InterPro" id="IPR036779">
    <property type="entry name" value="LysM_dom_sf"/>
</dbReference>
<name>A0A292YGM5_9BACL</name>
<evidence type="ECO:0000256" key="1">
    <source>
        <dbReference type="SAM" id="SignalP"/>
    </source>
</evidence>
<dbReference type="SUPFAM" id="SSF54106">
    <property type="entry name" value="LysM domain"/>
    <property type="match status" value="1"/>
</dbReference>
<dbReference type="RefSeq" id="WP_096180236.1">
    <property type="nucleotide sequence ID" value="NZ_BDUF01000004.1"/>
</dbReference>
<dbReference type="EMBL" id="BDUF01000004">
    <property type="protein sequence ID" value="GAX88538.1"/>
    <property type="molecule type" value="Genomic_DNA"/>
</dbReference>
<evidence type="ECO:0000313" key="4">
    <source>
        <dbReference type="Proteomes" id="UP000217785"/>
    </source>
</evidence>
<keyword evidence="4" id="KW-1185">Reference proteome</keyword>
<dbReference type="OrthoDB" id="9783944at2"/>
<protein>
    <recommendedName>
        <fullName evidence="2">LysM domain-containing protein</fullName>
    </recommendedName>
</protein>
<proteinExistence type="predicted"/>
<dbReference type="InterPro" id="IPR014258">
    <property type="entry name" value="CAP_domain_YkwD-like"/>
</dbReference>
<dbReference type="NCBIfam" id="TIGR02909">
    <property type="entry name" value="spore_YkwD"/>
    <property type="match status" value="1"/>
</dbReference>
<dbReference type="Pfam" id="PF01476">
    <property type="entry name" value="LysM"/>
    <property type="match status" value="1"/>
</dbReference>
<dbReference type="InterPro" id="IPR035940">
    <property type="entry name" value="CAP_sf"/>
</dbReference>
<dbReference type="AlphaFoldDB" id="A0A292YGM5"/>
<dbReference type="InterPro" id="IPR014044">
    <property type="entry name" value="CAP_dom"/>
</dbReference>
<sequence length="206" mass="23079">MKRLSLAVLLCFSLLAAGQPARAETPPVPYTVKAGDSVWKIALKFQVGVDEIVGQNKLKNPNLIYPGQKLLIPQVDPKVRSFERRVLELTNQARAANGLKPLRYNWEVTRVARHKSEDMRDRGYFSHQSPTYGSPFDMLRAYGVSFRGAGENIAAGQPTPEEVVKNWLNSPGHRRNIMNPSFTELGCGVALGGNMRVYYTQMFVTR</sequence>
<accession>A0A292YGM5</accession>
<feature type="chain" id="PRO_5012200597" description="LysM domain-containing protein" evidence="1">
    <location>
        <begin position="24"/>
        <end position="206"/>
    </location>
</feature>
<dbReference type="PROSITE" id="PS51782">
    <property type="entry name" value="LYSM"/>
    <property type="match status" value="1"/>
</dbReference>
<dbReference type="SMART" id="SM00257">
    <property type="entry name" value="LysM"/>
    <property type="match status" value="1"/>
</dbReference>
<feature type="domain" description="LysM" evidence="2">
    <location>
        <begin position="28"/>
        <end position="72"/>
    </location>
</feature>
<dbReference type="Proteomes" id="UP000217785">
    <property type="component" value="Unassembled WGS sequence"/>
</dbReference>
<dbReference type="PANTHER" id="PTHR31157">
    <property type="entry name" value="SCP DOMAIN-CONTAINING PROTEIN"/>
    <property type="match status" value="1"/>
</dbReference>
<comment type="caution">
    <text evidence="3">The sequence shown here is derived from an EMBL/GenBank/DDBJ whole genome shotgun (WGS) entry which is preliminary data.</text>
</comment>
<dbReference type="CDD" id="cd00118">
    <property type="entry name" value="LysM"/>
    <property type="match status" value="1"/>
</dbReference>
<dbReference type="Gene3D" id="3.10.350.10">
    <property type="entry name" value="LysM domain"/>
    <property type="match status" value="1"/>
</dbReference>
<evidence type="ECO:0000313" key="3">
    <source>
        <dbReference type="EMBL" id="GAX88538.1"/>
    </source>
</evidence>
<reference evidence="4" key="1">
    <citation type="submission" date="2017-07" db="EMBL/GenBank/DDBJ databases">
        <title>Draft genome sequence of Effusibacillus lacus strain skLN1.</title>
        <authorList>
            <person name="Watanabe M."/>
            <person name="Kojima H."/>
            <person name="Fukui M."/>
        </authorList>
    </citation>
    <scope>NUCLEOTIDE SEQUENCE [LARGE SCALE GENOMIC DNA]</scope>
    <source>
        <strain evidence="4">skLN1</strain>
    </source>
</reference>
<organism evidence="3 4">
    <name type="scientific">Effusibacillus lacus</name>
    <dbReference type="NCBI Taxonomy" id="1348429"/>
    <lineage>
        <taxon>Bacteria</taxon>
        <taxon>Bacillati</taxon>
        <taxon>Bacillota</taxon>
        <taxon>Bacilli</taxon>
        <taxon>Bacillales</taxon>
        <taxon>Alicyclobacillaceae</taxon>
        <taxon>Effusibacillus</taxon>
    </lineage>
</organism>
<dbReference type="PANTHER" id="PTHR31157:SF1">
    <property type="entry name" value="SCP DOMAIN-CONTAINING PROTEIN"/>
    <property type="match status" value="1"/>
</dbReference>
<gene>
    <name evidence="3" type="ORF">EFBL_0150</name>
</gene>
<dbReference type="InterPro" id="IPR018392">
    <property type="entry name" value="LysM"/>
</dbReference>
<dbReference type="Gene3D" id="3.40.33.10">
    <property type="entry name" value="CAP"/>
    <property type="match status" value="1"/>
</dbReference>
<feature type="signal peptide" evidence="1">
    <location>
        <begin position="1"/>
        <end position="23"/>
    </location>
</feature>
<dbReference type="SUPFAM" id="SSF55797">
    <property type="entry name" value="PR-1-like"/>
    <property type="match status" value="1"/>
</dbReference>
<dbReference type="CDD" id="cd05379">
    <property type="entry name" value="CAP_bacterial"/>
    <property type="match status" value="1"/>
</dbReference>
<dbReference type="Pfam" id="PF00188">
    <property type="entry name" value="CAP"/>
    <property type="match status" value="1"/>
</dbReference>